<evidence type="ECO:0000256" key="1">
    <source>
        <dbReference type="SAM" id="Phobius"/>
    </source>
</evidence>
<reference evidence="2 3" key="1">
    <citation type="submission" date="2019-01" db="EMBL/GenBank/DDBJ databases">
        <authorList>
            <person name="Sayadi A."/>
        </authorList>
    </citation>
    <scope>NUCLEOTIDE SEQUENCE [LARGE SCALE GENOMIC DNA]</scope>
</reference>
<keyword evidence="1" id="KW-0812">Transmembrane</keyword>
<name>A0A653CTP3_CALMS</name>
<evidence type="ECO:0000313" key="3">
    <source>
        <dbReference type="Proteomes" id="UP000410492"/>
    </source>
</evidence>
<accession>A0A653CTP3</accession>
<sequence>LEHKNLKNPRAINVVKETNWRIIVLLDWKSFNAVLLICSIAASSIILYLGATIRFVVFTMGSKLFKPFLSDLVCCTLYKLNNTKWF</sequence>
<feature type="non-terminal residue" evidence="2">
    <location>
        <position position="1"/>
    </location>
</feature>
<gene>
    <name evidence="2" type="ORF">CALMAC_LOCUS11742</name>
</gene>
<organism evidence="2 3">
    <name type="scientific">Callosobruchus maculatus</name>
    <name type="common">Southern cowpea weevil</name>
    <name type="synonym">Pulse bruchid</name>
    <dbReference type="NCBI Taxonomy" id="64391"/>
    <lineage>
        <taxon>Eukaryota</taxon>
        <taxon>Metazoa</taxon>
        <taxon>Ecdysozoa</taxon>
        <taxon>Arthropoda</taxon>
        <taxon>Hexapoda</taxon>
        <taxon>Insecta</taxon>
        <taxon>Pterygota</taxon>
        <taxon>Neoptera</taxon>
        <taxon>Endopterygota</taxon>
        <taxon>Coleoptera</taxon>
        <taxon>Polyphaga</taxon>
        <taxon>Cucujiformia</taxon>
        <taxon>Chrysomeloidea</taxon>
        <taxon>Chrysomelidae</taxon>
        <taxon>Bruchinae</taxon>
        <taxon>Bruchini</taxon>
        <taxon>Callosobruchus</taxon>
    </lineage>
</organism>
<proteinExistence type="predicted"/>
<dbReference type="EMBL" id="CAACVG010008834">
    <property type="protein sequence ID" value="VEN51206.1"/>
    <property type="molecule type" value="Genomic_DNA"/>
</dbReference>
<protein>
    <submittedName>
        <fullName evidence="2">Uncharacterized protein</fullName>
    </submittedName>
</protein>
<feature type="transmembrane region" description="Helical" evidence="1">
    <location>
        <begin position="33"/>
        <end position="57"/>
    </location>
</feature>
<dbReference type="Proteomes" id="UP000410492">
    <property type="component" value="Unassembled WGS sequence"/>
</dbReference>
<keyword evidence="3" id="KW-1185">Reference proteome</keyword>
<evidence type="ECO:0000313" key="2">
    <source>
        <dbReference type="EMBL" id="VEN51206.1"/>
    </source>
</evidence>
<dbReference type="AlphaFoldDB" id="A0A653CTP3"/>
<keyword evidence="1" id="KW-0472">Membrane</keyword>
<keyword evidence="1" id="KW-1133">Transmembrane helix</keyword>